<feature type="compositionally biased region" description="Basic and acidic residues" evidence="1">
    <location>
        <begin position="125"/>
        <end position="135"/>
    </location>
</feature>
<protein>
    <submittedName>
        <fullName evidence="2">Uncharacterized protein</fullName>
    </submittedName>
</protein>
<dbReference type="Proteomes" id="UP000309038">
    <property type="component" value="Unassembled WGS sequence"/>
</dbReference>
<feature type="region of interest" description="Disordered" evidence="1">
    <location>
        <begin position="1"/>
        <end position="25"/>
    </location>
</feature>
<feature type="compositionally biased region" description="Basic and acidic residues" evidence="1">
    <location>
        <begin position="1"/>
        <end position="14"/>
    </location>
</feature>
<evidence type="ECO:0000256" key="1">
    <source>
        <dbReference type="SAM" id="MobiDB-lite"/>
    </source>
</evidence>
<keyword evidence="3" id="KW-1185">Reference proteome</keyword>
<accession>A0A4S4KQP8</accession>
<dbReference type="EMBL" id="SGPJ01000036">
    <property type="protein sequence ID" value="THH00945.1"/>
    <property type="molecule type" value="Genomic_DNA"/>
</dbReference>
<reference evidence="2 3" key="1">
    <citation type="submission" date="2019-02" db="EMBL/GenBank/DDBJ databases">
        <title>Genome sequencing of the rare red list fungi Phlebia centrifuga.</title>
        <authorList>
            <person name="Buettner E."/>
            <person name="Kellner H."/>
        </authorList>
    </citation>
    <scope>NUCLEOTIDE SEQUENCE [LARGE SCALE GENOMIC DNA]</scope>
    <source>
        <strain evidence="2 3">DSM 108282</strain>
    </source>
</reference>
<dbReference type="AlphaFoldDB" id="A0A4S4KQP8"/>
<organism evidence="2 3">
    <name type="scientific">Hermanssonia centrifuga</name>
    <dbReference type="NCBI Taxonomy" id="98765"/>
    <lineage>
        <taxon>Eukaryota</taxon>
        <taxon>Fungi</taxon>
        <taxon>Dikarya</taxon>
        <taxon>Basidiomycota</taxon>
        <taxon>Agaricomycotina</taxon>
        <taxon>Agaricomycetes</taxon>
        <taxon>Polyporales</taxon>
        <taxon>Meruliaceae</taxon>
        <taxon>Hermanssonia</taxon>
    </lineage>
</organism>
<proteinExistence type="predicted"/>
<feature type="region of interest" description="Disordered" evidence="1">
    <location>
        <begin position="100"/>
        <end position="143"/>
    </location>
</feature>
<name>A0A4S4KQP8_9APHY</name>
<evidence type="ECO:0000313" key="3">
    <source>
        <dbReference type="Proteomes" id="UP000309038"/>
    </source>
</evidence>
<gene>
    <name evidence="2" type="ORF">EW026_g1686</name>
</gene>
<evidence type="ECO:0000313" key="2">
    <source>
        <dbReference type="EMBL" id="THH00945.1"/>
    </source>
</evidence>
<sequence length="266" mass="29396">MSWEALDDRDKASQGHDASPTLASFSDNVHTVVGEVESNRRALKSARAALGRAQKDTQDSFRRYKACLDIEAQALQQVSAAEERRDALMASLVDACRVEGSEASETSSRKSFAPEDTRPSTGTHVESRSSPKQIHDQIPCSYKNNGAGVQEAVNGWRAMRDMQWSTPDVTGMTVSSAGVATVPYQPDMQMDVQEAQSRKHSRSWDIVQGQTEIEEFSSIPPRKRYQLEDDPTMAASRSTLTMRRSSFPAMQSQGMGHLEQVMVTHA</sequence>
<comment type="caution">
    <text evidence="2">The sequence shown here is derived from an EMBL/GenBank/DDBJ whole genome shotgun (WGS) entry which is preliminary data.</text>
</comment>